<evidence type="ECO:0000256" key="1">
    <source>
        <dbReference type="ARBA" id="ARBA00006464"/>
    </source>
</evidence>
<accession>A0ABU9DF57</accession>
<evidence type="ECO:0000313" key="5">
    <source>
        <dbReference type="Proteomes" id="UP001469365"/>
    </source>
</evidence>
<evidence type="ECO:0000256" key="2">
    <source>
        <dbReference type="SAM" id="Phobius"/>
    </source>
</evidence>
<dbReference type="RefSeq" id="WP_341413945.1">
    <property type="nucleotide sequence ID" value="NZ_JBBPCC010000001.1"/>
</dbReference>
<keyword evidence="2" id="KW-0472">Membrane</keyword>
<dbReference type="PANTHER" id="PTHR30576">
    <property type="entry name" value="COLANIC BIOSYNTHESIS UDP-GLUCOSE LIPID CARRIER TRANSFERASE"/>
    <property type="match status" value="1"/>
</dbReference>
<dbReference type="EC" id="2.7.8.-" evidence="4"/>
<comment type="caution">
    <text evidence="4">The sequence shown here is derived from an EMBL/GenBank/DDBJ whole genome shotgun (WGS) entry which is preliminary data.</text>
</comment>
<gene>
    <name evidence="4" type="ORF">WMW72_03160</name>
</gene>
<feature type="transmembrane region" description="Helical" evidence="2">
    <location>
        <begin position="7"/>
        <end position="38"/>
    </location>
</feature>
<dbReference type="PANTHER" id="PTHR30576:SF8">
    <property type="entry name" value="UNDECAPRENYL-PHOSPHATE GALACTOSE PHOSPHOTRANSFERASE"/>
    <property type="match status" value="1"/>
</dbReference>
<dbReference type="Pfam" id="PF02397">
    <property type="entry name" value="Bac_transf"/>
    <property type="match status" value="1"/>
</dbReference>
<evidence type="ECO:0000313" key="4">
    <source>
        <dbReference type="EMBL" id="MEK8126901.1"/>
    </source>
</evidence>
<keyword evidence="2" id="KW-0812">Transmembrane</keyword>
<dbReference type="EMBL" id="JBBPCC010000001">
    <property type="protein sequence ID" value="MEK8126901.1"/>
    <property type="molecule type" value="Genomic_DNA"/>
</dbReference>
<dbReference type="Proteomes" id="UP001469365">
    <property type="component" value="Unassembled WGS sequence"/>
</dbReference>
<keyword evidence="2" id="KW-1133">Transmembrane helix</keyword>
<reference evidence="4 5" key="1">
    <citation type="submission" date="2024-04" db="EMBL/GenBank/DDBJ databases">
        <title>draft genome sequnece of Paenibacillus filicis.</title>
        <authorList>
            <person name="Kim D.-U."/>
        </authorList>
    </citation>
    <scope>NUCLEOTIDE SEQUENCE [LARGE SCALE GENOMIC DNA]</scope>
    <source>
        <strain evidence="4 5">KACC14197</strain>
    </source>
</reference>
<keyword evidence="4" id="KW-0808">Transferase</keyword>
<comment type="similarity">
    <text evidence="1">Belongs to the bacterial sugar transferase family.</text>
</comment>
<keyword evidence="5" id="KW-1185">Reference proteome</keyword>
<feature type="domain" description="Bacterial sugar transferase" evidence="3">
    <location>
        <begin position="2"/>
        <end position="176"/>
    </location>
</feature>
<dbReference type="InterPro" id="IPR003362">
    <property type="entry name" value="Bact_transf"/>
</dbReference>
<name>A0ABU9DF57_9BACL</name>
<sequence>MKRLFDFFFSILMLIVLSPLIIILIIFVGFGVGFPVFFKQLRPGLNGKPFYIYKFRSMTNEVDEHGCLLPDEKRMTGTGRIMRKLSLDELPQLLNVIKGDLSLVGPRPLLMEYLPLYTTEQMKRHDVRPGITGWSQINGRNGISWSEKFELDVWYVNNRTFWLDLKILILTIAKVAKSEGINPKGKETTEVFTGKENE</sequence>
<proteinExistence type="inferred from homology"/>
<protein>
    <submittedName>
        <fullName evidence="4">Sugar transferase</fullName>
        <ecNumber evidence="4">2.7.8.-</ecNumber>
    </submittedName>
</protein>
<organism evidence="4 5">
    <name type="scientific">Paenibacillus filicis</name>
    <dbReference type="NCBI Taxonomy" id="669464"/>
    <lineage>
        <taxon>Bacteria</taxon>
        <taxon>Bacillati</taxon>
        <taxon>Bacillota</taxon>
        <taxon>Bacilli</taxon>
        <taxon>Bacillales</taxon>
        <taxon>Paenibacillaceae</taxon>
        <taxon>Paenibacillus</taxon>
    </lineage>
</organism>
<evidence type="ECO:0000259" key="3">
    <source>
        <dbReference type="Pfam" id="PF02397"/>
    </source>
</evidence>
<dbReference type="GO" id="GO:0016740">
    <property type="term" value="F:transferase activity"/>
    <property type="evidence" value="ECO:0007669"/>
    <property type="project" value="UniProtKB-KW"/>
</dbReference>